<gene>
    <name evidence="17" type="ORF">WA026_016858</name>
</gene>
<keyword evidence="5 14" id="KW-0812">Transmembrane</keyword>
<dbReference type="GO" id="GO:0008559">
    <property type="term" value="F:ABC-type xenobiotic transporter activity"/>
    <property type="evidence" value="ECO:0007669"/>
    <property type="project" value="UniProtKB-EC"/>
</dbReference>
<feature type="transmembrane region" description="Helical" evidence="14">
    <location>
        <begin position="1262"/>
        <end position="1282"/>
    </location>
</feature>
<organism evidence="17 18">
    <name type="scientific">Henosepilachna vigintioctopunctata</name>
    <dbReference type="NCBI Taxonomy" id="420089"/>
    <lineage>
        <taxon>Eukaryota</taxon>
        <taxon>Metazoa</taxon>
        <taxon>Ecdysozoa</taxon>
        <taxon>Arthropoda</taxon>
        <taxon>Hexapoda</taxon>
        <taxon>Insecta</taxon>
        <taxon>Pterygota</taxon>
        <taxon>Neoptera</taxon>
        <taxon>Endopterygota</taxon>
        <taxon>Coleoptera</taxon>
        <taxon>Polyphaga</taxon>
        <taxon>Cucujiformia</taxon>
        <taxon>Coccinelloidea</taxon>
        <taxon>Coccinellidae</taxon>
        <taxon>Epilachninae</taxon>
        <taxon>Epilachnini</taxon>
        <taxon>Henosepilachna</taxon>
    </lineage>
</organism>
<evidence type="ECO:0000313" key="18">
    <source>
        <dbReference type="Proteomes" id="UP001431783"/>
    </source>
</evidence>
<evidence type="ECO:0000259" key="15">
    <source>
        <dbReference type="PROSITE" id="PS50893"/>
    </source>
</evidence>
<evidence type="ECO:0000256" key="4">
    <source>
        <dbReference type="ARBA" id="ARBA00022448"/>
    </source>
</evidence>
<evidence type="ECO:0000256" key="14">
    <source>
        <dbReference type="SAM" id="Phobius"/>
    </source>
</evidence>
<dbReference type="InterPro" id="IPR011527">
    <property type="entry name" value="ABC1_TM_dom"/>
</dbReference>
<accession>A0AAW1U8Z8</accession>
<comment type="catalytic activity">
    <reaction evidence="13">
        <text>ATP + H2O + xenobioticSide 1 = ADP + phosphate + xenobioticSide 2.</text>
        <dbReference type="EC" id="7.6.2.2"/>
    </reaction>
</comment>
<name>A0AAW1U8Z8_9CUCU</name>
<dbReference type="GO" id="GO:0090374">
    <property type="term" value="P:oligopeptide export from mitochondrion"/>
    <property type="evidence" value="ECO:0007669"/>
    <property type="project" value="TreeGrafter"/>
</dbReference>
<dbReference type="InterPro" id="IPR017871">
    <property type="entry name" value="ABC_transporter-like_CS"/>
</dbReference>
<dbReference type="PANTHER" id="PTHR43394">
    <property type="entry name" value="ATP-DEPENDENT PERMEASE MDL1, MITOCHONDRIAL"/>
    <property type="match status" value="1"/>
</dbReference>
<dbReference type="PROSITE" id="PS00211">
    <property type="entry name" value="ABC_TRANSPORTER_1"/>
    <property type="match status" value="3"/>
</dbReference>
<dbReference type="PROSITE" id="PS50929">
    <property type="entry name" value="ABC_TM1F"/>
    <property type="match status" value="3"/>
</dbReference>
<keyword evidence="8" id="KW-0067">ATP-binding</keyword>
<dbReference type="EMBL" id="JARQZJ010000040">
    <property type="protein sequence ID" value="KAK9877113.1"/>
    <property type="molecule type" value="Genomic_DNA"/>
</dbReference>
<feature type="transmembrane region" description="Helical" evidence="14">
    <location>
        <begin position="1288"/>
        <end position="1306"/>
    </location>
</feature>
<evidence type="ECO:0000256" key="10">
    <source>
        <dbReference type="ARBA" id="ARBA00022989"/>
    </source>
</evidence>
<feature type="transmembrane region" description="Helical" evidence="14">
    <location>
        <begin position="40"/>
        <end position="60"/>
    </location>
</feature>
<evidence type="ECO:0000256" key="13">
    <source>
        <dbReference type="ARBA" id="ARBA00034018"/>
    </source>
</evidence>
<feature type="domain" description="ABC transmembrane type-1" evidence="16">
    <location>
        <begin position="1139"/>
        <end position="1427"/>
    </location>
</feature>
<feature type="domain" description="ABC transporter" evidence="15">
    <location>
        <begin position="840"/>
        <end position="1076"/>
    </location>
</feature>
<dbReference type="Pfam" id="PF00005">
    <property type="entry name" value="ABC_tran"/>
    <property type="match status" value="3"/>
</dbReference>
<dbReference type="SUPFAM" id="SSF52540">
    <property type="entry name" value="P-loop containing nucleoside triphosphate hydrolases"/>
    <property type="match status" value="3"/>
</dbReference>
<keyword evidence="10 14" id="KW-1133">Transmembrane helix</keyword>
<dbReference type="GO" id="GO:0005524">
    <property type="term" value="F:ATP binding"/>
    <property type="evidence" value="ECO:0007669"/>
    <property type="project" value="UniProtKB-KW"/>
</dbReference>
<dbReference type="InterPro" id="IPR003593">
    <property type="entry name" value="AAA+_ATPase"/>
</dbReference>
<feature type="transmembrane region" description="Helical" evidence="14">
    <location>
        <begin position="183"/>
        <end position="205"/>
    </location>
</feature>
<dbReference type="CDD" id="cd18577">
    <property type="entry name" value="ABC_6TM_Pgp_ABCB1_D1_like"/>
    <property type="match status" value="1"/>
</dbReference>
<evidence type="ECO:0000313" key="17">
    <source>
        <dbReference type="EMBL" id="KAK9877113.1"/>
    </source>
</evidence>
<feature type="transmembrane region" description="Helical" evidence="14">
    <location>
        <begin position="656"/>
        <end position="674"/>
    </location>
</feature>
<feature type="transmembrane region" description="Helical" evidence="14">
    <location>
        <begin position="632"/>
        <end position="650"/>
    </location>
</feature>
<dbReference type="Proteomes" id="UP001431783">
    <property type="component" value="Unassembled WGS sequence"/>
</dbReference>
<evidence type="ECO:0000256" key="8">
    <source>
        <dbReference type="ARBA" id="ARBA00022840"/>
    </source>
</evidence>
<evidence type="ECO:0000256" key="11">
    <source>
        <dbReference type="ARBA" id="ARBA00023136"/>
    </source>
</evidence>
<dbReference type="InterPro" id="IPR039421">
    <property type="entry name" value="Type_1_exporter"/>
</dbReference>
<feature type="transmembrane region" description="Helical" evidence="14">
    <location>
        <begin position="1179"/>
        <end position="1198"/>
    </location>
</feature>
<feature type="transmembrane region" description="Helical" evidence="14">
    <location>
        <begin position="1138"/>
        <end position="1159"/>
    </location>
</feature>
<dbReference type="GO" id="GO:0017085">
    <property type="term" value="P:response to insecticide"/>
    <property type="evidence" value="ECO:0007669"/>
    <property type="project" value="UniProtKB-ARBA"/>
</dbReference>
<dbReference type="FunFam" id="3.40.50.300:FF:000479">
    <property type="entry name" value="Multidrug resistance protein 1A"/>
    <property type="match status" value="2"/>
</dbReference>
<comment type="similarity">
    <text evidence="2">Belongs to the ABC transporter superfamily. ABCB family. Multidrug resistance exporter (TC 3.A.1.201) subfamily.</text>
</comment>
<feature type="transmembrane region" description="Helical" evidence="14">
    <location>
        <begin position="149"/>
        <end position="171"/>
    </location>
</feature>
<dbReference type="NCBIfam" id="NF010167">
    <property type="entry name" value="PRK13648.1"/>
    <property type="match status" value="3"/>
</dbReference>
<dbReference type="InterPro" id="IPR003439">
    <property type="entry name" value="ABC_transporter-like_ATP-bd"/>
</dbReference>
<dbReference type="Gene3D" id="1.20.1560.10">
    <property type="entry name" value="ABC transporter type 1, transmembrane domain"/>
    <property type="match status" value="2"/>
</dbReference>
<feature type="domain" description="ABC transporter" evidence="15">
    <location>
        <begin position="1461"/>
        <end position="1699"/>
    </location>
</feature>
<sequence>MFATILDQDMEWFDRKENGIGALCGRISSDANAIHGMTGLAAGMFMIFISCAILCFGSAFYNEWRLSLVLSAYPVILITSVALQQKYTKKFIALKEEKLLETSKFAMEAINNIRTVKAFGAEDFFMRHYTEQLHSYINLSRRISYKRSIVLGISSSLNLFHFATGFIYGAFLVSKNIDNYGQIFRVDVMMFNATWALGNIVTFISNFQNGIRGGKSIQKLFMTQPKLNNSCNNFEETWENGNIEYKKVSFSYPTRPSTAVLKNLNISIQSGKNIALVGATGSGKSSIIQLLQRFYDPNSGRIEINNNNIKRLNLERHRSNFGVVSQEPNLFDRSIAENIAYGDNSRTVAIEEIIEAAKHANIHNFISSLPQGYDTLLGTGGAQISGGQKQRIAIARALLRNPKILILDEATSALDNENERMVQEALDKAKEGRTCITIAHRLSTIQKADLIYVIDKGEVVELGNHDKLMNIKSKQNKISERKRSIFNVYVRIFRFSSFSDWVGVFIAAIFTIIAALLSPYYFHLYSEVMNDFIDDIKYPKRGTNSKGILKENITKTSLDIIKLGVLNFICLYIAGVLFTHCSSRQIYKMRTKVFEKILKRDMTWHDLQKTGNLAAILSENFAKIEEGLGEKLIYFLYNQTLFVACTIWSLFMGWKLTLVCLIPFPLLMIIVSAIPKLSRKFSNMAAESYSKAGAIAEETFRSIRTVVAFNGQNIEMERYEKPLIDAKIVNIKNSLSTGLKNGIIWFVRFAGTALPWWYGFHLIIAANHSSPDNSIYSPARVITICTNLSVGSLYFTMGCIYLEILGAACGAADIVFEILESKHKSIVGQKLKLEKLSGSIIFENITFRYPSRKDIDVLKNLNIYIKPKETVAFVGPSGSGKSTCIQLLERFYDPCSGKIRIDEMDIKHYDLSWLRGKIGLVSQEATLFANTIAENIRFGKITATQAQVVKAAKKANIHTFIESLPKGYDTVIGERGMQLSGGQKQKIALARALIRKPSILLLDEATSALDSTSEAEVQAALESVMGKCTTIIVAHRLSTIKNADQIFVFSEGEVVEQGTFLELMNMKGYFYKLENSGKLYNLSSFDKEKSHDLQTDLECTEDQEKLEKLSKNQDENRVKNSKYIMMEILHMCKPEWKWIILGILAFIGIASSPYAYAVLFADMLWFFSLEDEEVMKQSVRYNCIVLFLVGVVVGLSYFSQNYAFGIVGENLSLRIRTKMFETILKQDMEWFDRKENGVGALCARISSDANDIRGATGLASGIFLSFILASILCCIFSSYYQWKLSLVLTPYLLFTTIAVIVQEKVTKHFASIRKEKLLENSKLAMAAMNDIRTVTAYGCEDLFLRQYTEQLLSFRTLSRKISIISSAMIGISSCMDFFNFGTSFIYGVDLILSGEADYGIVTKVNVLMYSASWAVGNTLSFLSNIQNGLRAARSIQTLFLTKPRVNSTSNNSDEIWENGNIEYKEVSFFYPTRPAATVLKDLNLSIPPGKTIALVGPTGSGKSSIIQLLQRFYDPASGKIEIDEVDMKQLNLERHRANFAVVSQEPNLFDRSIAENIAYGDNSRVVTMEEIIEAAKNANIHNFISSLPQGYDTLLGTGASHISGGQKQRIAIARALVRNPKILILDEATSALDNESEYMVHKALEKAKEGRTCISIAHRLSTIQNADTIFVIDKGEIVEVGNHEELMEKDGFYHQLNKF</sequence>
<dbReference type="InterPro" id="IPR036640">
    <property type="entry name" value="ABC1_TM_sf"/>
</dbReference>
<evidence type="ECO:0000256" key="7">
    <source>
        <dbReference type="ARBA" id="ARBA00022741"/>
    </source>
</evidence>
<proteinExistence type="inferred from homology"/>
<keyword evidence="6" id="KW-0677">Repeat</keyword>
<feature type="domain" description="ABC transmembrane type-1" evidence="16">
    <location>
        <begin position="1"/>
        <end position="209"/>
    </location>
</feature>
<comment type="subcellular location">
    <subcellularLocation>
        <location evidence="1">Membrane</location>
        <topology evidence="1">Multi-pass membrane protein</topology>
    </subcellularLocation>
</comment>
<dbReference type="SUPFAM" id="SSF90123">
    <property type="entry name" value="ABC transporter transmembrane region"/>
    <property type="match status" value="3"/>
</dbReference>
<dbReference type="GO" id="GO:0016887">
    <property type="term" value="F:ATP hydrolysis activity"/>
    <property type="evidence" value="ECO:0007669"/>
    <property type="project" value="InterPro"/>
</dbReference>
<evidence type="ECO:0000259" key="16">
    <source>
        <dbReference type="PROSITE" id="PS50929"/>
    </source>
</evidence>
<keyword evidence="18" id="KW-1185">Reference proteome</keyword>
<dbReference type="GO" id="GO:0097254">
    <property type="term" value="P:renal tubular secretion"/>
    <property type="evidence" value="ECO:0007669"/>
    <property type="project" value="UniProtKB-ARBA"/>
</dbReference>
<dbReference type="EC" id="7.6.2.2" evidence="3"/>
<evidence type="ECO:0000256" key="1">
    <source>
        <dbReference type="ARBA" id="ARBA00004141"/>
    </source>
</evidence>
<evidence type="ECO:0000256" key="5">
    <source>
        <dbReference type="ARBA" id="ARBA00022692"/>
    </source>
</evidence>
<feature type="transmembrane region" description="Helical" evidence="14">
    <location>
        <begin position="1361"/>
        <end position="1386"/>
    </location>
</feature>
<dbReference type="GO" id="GO:0015421">
    <property type="term" value="F:ABC-type oligopeptide transporter activity"/>
    <property type="evidence" value="ECO:0007669"/>
    <property type="project" value="TreeGrafter"/>
</dbReference>
<reference evidence="17 18" key="1">
    <citation type="submission" date="2023-03" db="EMBL/GenBank/DDBJ databases">
        <title>Genome insight into feeding habits of ladybird beetles.</title>
        <authorList>
            <person name="Li H.-S."/>
            <person name="Huang Y.-H."/>
            <person name="Pang H."/>
        </authorList>
    </citation>
    <scope>NUCLEOTIDE SEQUENCE [LARGE SCALE GENOMIC DNA]</scope>
    <source>
        <strain evidence="17">SYSU_2023b</strain>
        <tissue evidence="17">Whole body</tissue>
    </source>
</reference>
<evidence type="ECO:0000256" key="6">
    <source>
        <dbReference type="ARBA" id="ARBA00022737"/>
    </source>
</evidence>
<dbReference type="Pfam" id="PF00664">
    <property type="entry name" value="ABC_membrane"/>
    <property type="match status" value="3"/>
</dbReference>
<keyword evidence="9" id="KW-1278">Translocase</keyword>
<dbReference type="Gene3D" id="3.40.50.300">
    <property type="entry name" value="P-loop containing nucleotide triphosphate hydrolases"/>
    <property type="match status" value="3"/>
</dbReference>
<evidence type="ECO:0000256" key="2">
    <source>
        <dbReference type="ARBA" id="ARBA00007577"/>
    </source>
</evidence>
<dbReference type="PANTHER" id="PTHR43394:SF27">
    <property type="entry name" value="ATP-DEPENDENT TRANSLOCASE ABCB1-LIKE"/>
    <property type="match status" value="1"/>
</dbReference>
<feature type="transmembrane region" description="Helical" evidence="14">
    <location>
        <begin position="501"/>
        <end position="522"/>
    </location>
</feature>
<evidence type="ECO:0000256" key="9">
    <source>
        <dbReference type="ARBA" id="ARBA00022967"/>
    </source>
</evidence>
<dbReference type="InterPro" id="IPR027417">
    <property type="entry name" value="P-loop_NTPase"/>
</dbReference>
<evidence type="ECO:0000256" key="12">
    <source>
        <dbReference type="ARBA" id="ARBA00023180"/>
    </source>
</evidence>
<keyword evidence="12" id="KW-0325">Glycoprotein</keyword>
<keyword evidence="7" id="KW-0547">Nucleotide-binding</keyword>
<dbReference type="CDD" id="cd18578">
    <property type="entry name" value="ABC_6TM_Pgp_ABCB1_D2_like"/>
    <property type="match status" value="2"/>
</dbReference>
<evidence type="ECO:0000256" key="3">
    <source>
        <dbReference type="ARBA" id="ARBA00012191"/>
    </source>
</evidence>
<dbReference type="GO" id="GO:0005743">
    <property type="term" value="C:mitochondrial inner membrane"/>
    <property type="evidence" value="ECO:0007669"/>
    <property type="project" value="TreeGrafter"/>
</dbReference>
<feature type="domain" description="ABC transporter" evidence="15">
    <location>
        <begin position="243"/>
        <end position="481"/>
    </location>
</feature>
<feature type="transmembrane region" description="Helical" evidence="14">
    <location>
        <begin position="560"/>
        <end position="580"/>
    </location>
</feature>
<dbReference type="FunFam" id="3.40.50.300:FF:000251">
    <property type="entry name" value="ABC transporter B family member 19"/>
    <property type="match status" value="1"/>
</dbReference>
<dbReference type="PROSITE" id="PS50893">
    <property type="entry name" value="ABC_TRANSPORTER_2"/>
    <property type="match status" value="3"/>
</dbReference>
<protein>
    <recommendedName>
        <fullName evidence="3">ABC-type xenobiotic transporter</fullName>
        <ecNumber evidence="3">7.6.2.2</ecNumber>
    </recommendedName>
</protein>
<keyword evidence="4" id="KW-0813">Transport</keyword>
<keyword evidence="11 14" id="KW-0472">Membrane</keyword>
<dbReference type="CDD" id="cd03249">
    <property type="entry name" value="ABC_MTABC3_MDL1_MDL2"/>
    <property type="match status" value="3"/>
</dbReference>
<dbReference type="SMART" id="SM00382">
    <property type="entry name" value="AAA"/>
    <property type="match status" value="3"/>
</dbReference>
<comment type="caution">
    <text evidence="17">The sequence shown here is derived from an EMBL/GenBank/DDBJ whole genome shotgun (WGS) entry which is preliminary data.</text>
</comment>
<feature type="transmembrane region" description="Helical" evidence="14">
    <location>
        <begin position="66"/>
        <end position="83"/>
    </location>
</feature>
<feature type="domain" description="ABC transmembrane type-1" evidence="16">
    <location>
        <begin position="505"/>
        <end position="765"/>
    </location>
</feature>